<dbReference type="InterPro" id="IPR006913">
    <property type="entry name" value="CENP-V/GFA"/>
</dbReference>
<dbReference type="Proteomes" id="UP000322667">
    <property type="component" value="Chromosome A06"/>
</dbReference>
<dbReference type="EMBL" id="CM017615">
    <property type="protein sequence ID" value="TYI22080.1"/>
    <property type="molecule type" value="Genomic_DNA"/>
</dbReference>
<keyword evidence="6" id="KW-1185">Reference proteome</keyword>
<evidence type="ECO:0000256" key="2">
    <source>
        <dbReference type="ARBA" id="ARBA00022723"/>
    </source>
</evidence>
<gene>
    <name evidence="5" type="ORF">ES332_A06G079900v1</name>
</gene>
<proteinExistence type="inferred from homology"/>
<dbReference type="GO" id="GO:0046872">
    <property type="term" value="F:metal ion binding"/>
    <property type="evidence" value="ECO:0007669"/>
    <property type="project" value="UniProtKB-KW"/>
</dbReference>
<protein>
    <recommendedName>
        <fullName evidence="4">CENP-V/GFA domain-containing protein</fullName>
    </recommendedName>
</protein>
<evidence type="ECO:0000313" key="6">
    <source>
        <dbReference type="Proteomes" id="UP000322667"/>
    </source>
</evidence>
<dbReference type="GO" id="GO:0016846">
    <property type="term" value="F:carbon-sulfur lyase activity"/>
    <property type="evidence" value="ECO:0007669"/>
    <property type="project" value="InterPro"/>
</dbReference>
<name>A0A5D2Q3V3_GOSTO</name>
<sequence>MESPSTTSVIGWKFNCSDYSIRGNVHFVFITTYTFGTHTAKHTFCKFCGKISFYTPGLHPDGIAVTLAYLNPTMLSHVEIRNFENAVI</sequence>
<dbReference type="InterPro" id="IPR052355">
    <property type="entry name" value="CENP-V-like"/>
</dbReference>
<evidence type="ECO:0000259" key="4">
    <source>
        <dbReference type="PROSITE" id="PS51891"/>
    </source>
</evidence>
<keyword evidence="3" id="KW-0862">Zinc</keyword>
<dbReference type="PROSITE" id="PS51891">
    <property type="entry name" value="CENP_V_GFA"/>
    <property type="match status" value="1"/>
</dbReference>
<feature type="domain" description="CENP-V/GFA" evidence="4">
    <location>
        <begin position="1"/>
        <end position="88"/>
    </location>
</feature>
<keyword evidence="2" id="KW-0479">Metal-binding</keyword>
<evidence type="ECO:0000256" key="1">
    <source>
        <dbReference type="ARBA" id="ARBA00005495"/>
    </source>
</evidence>
<dbReference type="AlphaFoldDB" id="A0A5D2Q3V3"/>
<dbReference type="InterPro" id="IPR011057">
    <property type="entry name" value="Mss4-like_sf"/>
</dbReference>
<evidence type="ECO:0000256" key="3">
    <source>
        <dbReference type="ARBA" id="ARBA00022833"/>
    </source>
</evidence>
<organism evidence="5 6">
    <name type="scientific">Gossypium tomentosum</name>
    <name type="common">Hawaiian cotton</name>
    <name type="synonym">Gossypium sandvicense</name>
    <dbReference type="NCBI Taxonomy" id="34277"/>
    <lineage>
        <taxon>Eukaryota</taxon>
        <taxon>Viridiplantae</taxon>
        <taxon>Streptophyta</taxon>
        <taxon>Embryophyta</taxon>
        <taxon>Tracheophyta</taxon>
        <taxon>Spermatophyta</taxon>
        <taxon>Magnoliopsida</taxon>
        <taxon>eudicotyledons</taxon>
        <taxon>Gunneridae</taxon>
        <taxon>Pentapetalae</taxon>
        <taxon>rosids</taxon>
        <taxon>malvids</taxon>
        <taxon>Malvales</taxon>
        <taxon>Malvaceae</taxon>
        <taxon>Malvoideae</taxon>
        <taxon>Gossypium</taxon>
    </lineage>
</organism>
<dbReference type="PANTHER" id="PTHR28620:SF1">
    <property type="entry name" value="CENP-V_GFA DOMAIN-CONTAINING PROTEIN"/>
    <property type="match status" value="1"/>
</dbReference>
<evidence type="ECO:0000313" key="5">
    <source>
        <dbReference type="EMBL" id="TYI22080.1"/>
    </source>
</evidence>
<dbReference type="SUPFAM" id="SSF51316">
    <property type="entry name" value="Mss4-like"/>
    <property type="match status" value="1"/>
</dbReference>
<dbReference type="PANTHER" id="PTHR28620">
    <property type="entry name" value="CENTROMERE PROTEIN V"/>
    <property type="match status" value="1"/>
</dbReference>
<reference evidence="5 6" key="1">
    <citation type="submission" date="2019-07" db="EMBL/GenBank/DDBJ databases">
        <title>WGS assembly of Gossypium tomentosum.</title>
        <authorList>
            <person name="Chen Z.J."/>
            <person name="Sreedasyam A."/>
            <person name="Ando A."/>
            <person name="Song Q."/>
            <person name="De L."/>
            <person name="Hulse-Kemp A."/>
            <person name="Ding M."/>
            <person name="Ye W."/>
            <person name="Kirkbride R."/>
            <person name="Jenkins J."/>
            <person name="Plott C."/>
            <person name="Lovell J."/>
            <person name="Lin Y.-M."/>
            <person name="Vaughn R."/>
            <person name="Liu B."/>
            <person name="Li W."/>
            <person name="Simpson S."/>
            <person name="Scheffler B."/>
            <person name="Saski C."/>
            <person name="Grover C."/>
            <person name="Hu G."/>
            <person name="Conover J."/>
            <person name="Carlson J."/>
            <person name="Shu S."/>
            <person name="Boston L."/>
            <person name="Williams M."/>
            <person name="Peterson D."/>
            <person name="Mcgee K."/>
            <person name="Jones D."/>
            <person name="Wendel J."/>
            <person name="Stelly D."/>
            <person name="Grimwood J."/>
            <person name="Schmutz J."/>
        </authorList>
    </citation>
    <scope>NUCLEOTIDE SEQUENCE [LARGE SCALE GENOMIC DNA]</scope>
    <source>
        <strain evidence="5">7179.01</strain>
    </source>
</reference>
<accession>A0A5D2Q3V3</accession>
<dbReference type="Gene3D" id="2.170.150.70">
    <property type="match status" value="1"/>
</dbReference>
<comment type="similarity">
    <text evidence="1">Belongs to the Gfa family.</text>
</comment>